<reference evidence="3" key="1">
    <citation type="journal article" date="2021" name="Genome Biol. Evol.">
        <title>The assembled and annotated genome of the fairy-ring fungus Marasmius oreades.</title>
        <authorList>
            <person name="Hiltunen M."/>
            <person name="Ament-Velasquez S.L."/>
            <person name="Johannesson H."/>
        </authorList>
    </citation>
    <scope>NUCLEOTIDE SEQUENCE</scope>
    <source>
        <strain evidence="3">03SP1</strain>
    </source>
</reference>
<dbReference type="RefSeq" id="XP_043004110.1">
    <property type="nucleotide sequence ID" value="XM_043158755.1"/>
</dbReference>
<keyword evidence="2" id="KW-0812">Transmembrane</keyword>
<proteinExistence type="predicted"/>
<dbReference type="AlphaFoldDB" id="A0A9P7RQ43"/>
<dbReference type="EMBL" id="CM032189">
    <property type="protein sequence ID" value="KAG7087639.1"/>
    <property type="molecule type" value="Genomic_DNA"/>
</dbReference>
<dbReference type="PANTHER" id="PTHR35043:SF7">
    <property type="entry name" value="TRANSCRIPTION FACTOR DOMAIN-CONTAINING PROTEIN"/>
    <property type="match status" value="1"/>
</dbReference>
<sequence length="314" mass="36423">MDITDAFEVETRPCTTSGSTSSMRLNSQISLPSVPNPLSRVQRVTTFARGLTPRVNVSRRLAKRHLRLSLSSFTTSLIRRVQHIVAFTRNLTQRVITMIKTHLRPSLLRAAIQEACTPGCKHRQPGVATEVDTSLYAVRVPTFYSGSTGEVLFTASGILQLSMAMYFGGLHCVAWNFVFPTRELCQLWRVSAITLTSIPLYYLIYVWGMQAYYEHQVLAIRRRFLWTDFRCKRLPRSVRRIFYYSGMSVIIWIVQIKFYRFGRVLQQLLKFLYLAARITLIILPFILLQDHPSRTLEEVEWTNYIPHVSWMFSQ</sequence>
<keyword evidence="2" id="KW-1133">Transmembrane helix</keyword>
<evidence type="ECO:0000313" key="3">
    <source>
        <dbReference type="EMBL" id="KAG7087639.1"/>
    </source>
</evidence>
<feature type="transmembrane region" description="Helical" evidence="2">
    <location>
        <begin position="190"/>
        <end position="213"/>
    </location>
</feature>
<evidence type="ECO:0000256" key="1">
    <source>
        <dbReference type="SAM" id="MobiDB-lite"/>
    </source>
</evidence>
<dbReference type="KEGG" id="more:E1B28_013587"/>
<evidence type="ECO:0000256" key="2">
    <source>
        <dbReference type="SAM" id="Phobius"/>
    </source>
</evidence>
<dbReference type="GeneID" id="66082662"/>
<feature type="region of interest" description="Disordered" evidence="1">
    <location>
        <begin position="1"/>
        <end position="23"/>
    </location>
</feature>
<comment type="caution">
    <text evidence="3">The sequence shown here is derived from an EMBL/GenBank/DDBJ whole genome shotgun (WGS) entry which is preliminary data.</text>
</comment>
<dbReference type="Proteomes" id="UP001049176">
    <property type="component" value="Chromosome 9"/>
</dbReference>
<organism evidence="3 4">
    <name type="scientific">Marasmius oreades</name>
    <name type="common">fairy-ring Marasmius</name>
    <dbReference type="NCBI Taxonomy" id="181124"/>
    <lineage>
        <taxon>Eukaryota</taxon>
        <taxon>Fungi</taxon>
        <taxon>Dikarya</taxon>
        <taxon>Basidiomycota</taxon>
        <taxon>Agaricomycotina</taxon>
        <taxon>Agaricomycetes</taxon>
        <taxon>Agaricomycetidae</taxon>
        <taxon>Agaricales</taxon>
        <taxon>Marasmiineae</taxon>
        <taxon>Marasmiaceae</taxon>
        <taxon>Marasmius</taxon>
    </lineage>
</organism>
<keyword evidence="4" id="KW-1185">Reference proteome</keyword>
<feature type="transmembrane region" description="Helical" evidence="2">
    <location>
        <begin position="241"/>
        <end position="259"/>
    </location>
</feature>
<feature type="compositionally biased region" description="Polar residues" evidence="1">
    <location>
        <begin position="13"/>
        <end position="23"/>
    </location>
</feature>
<evidence type="ECO:0000313" key="4">
    <source>
        <dbReference type="Proteomes" id="UP001049176"/>
    </source>
</evidence>
<protein>
    <submittedName>
        <fullName evidence="3">Uncharacterized protein</fullName>
    </submittedName>
</protein>
<accession>A0A9P7RQ43</accession>
<feature type="transmembrane region" description="Helical" evidence="2">
    <location>
        <begin position="271"/>
        <end position="288"/>
    </location>
</feature>
<keyword evidence="2" id="KW-0472">Membrane</keyword>
<feature type="transmembrane region" description="Helical" evidence="2">
    <location>
        <begin position="151"/>
        <end position="178"/>
    </location>
</feature>
<dbReference type="PANTHER" id="PTHR35043">
    <property type="entry name" value="TRANSCRIPTION FACTOR DOMAIN-CONTAINING PROTEIN"/>
    <property type="match status" value="1"/>
</dbReference>
<dbReference type="OrthoDB" id="9451547at2759"/>
<name>A0A9P7RQ43_9AGAR</name>
<gene>
    <name evidence="3" type="ORF">E1B28_013587</name>
</gene>